<dbReference type="EMBL" id="CM045762">
    <property type="protein sequence ID" value="KAI8012634.1"/>
    <property type="molecule type" value="Genomic_DNA"/>
</dbReference>
<gene>
    <name evidence="1" type="ORF">LOK49_LG06G02215</name>
</gene>
<sequence>MRDRMERLVVLPFSVSCVSQSSLDVSTSQPTKPNHPAVTSRQELKESSTGTKMKTKNSWGFLGLPKPKLSNGIQRFARSLKSLSQLFVYKEEEIDDMEMKMEMEIGFPTDVKHVTHIGWDGTTTTNPVKGWENLTAPEILSFPSISLKQFELAMAAQADGPMCFNGSKFT</sequence>
<keyword evidence="2" id="KW-1185">Reference proteome</keyword>
<proteinExistence type="predicted"/>
<protein>
    <submittedName>
        <fullName evidence="1">CRIB domain-containing protein RIC4</fullName>
    </submittedName>
</protein>
<evidence type="ECO:0000313" key="1">
    <source>
        <dbReference type="EMBL" id="KAI8012634.1"/>
    </source>
</evidence>
<name>A0ACC0HI14_9ERIC</name>
<accession>A0ACC0HI14</accession>
<reference evidence="1 2" key="1">
    <citation type="journal article" date="2022" name="Plant J.">
        <title>Chromosome-level genome of Camellia lanceoleosa provides a valuable resource for understanding genome evolution and self-incompatibility.</title>
        <authorList>
            <person name="Gong W."/>
            <person name="Xiao S."/>
            <person name="Wang L."/>
            <person name="Liao Z."/>
            <person name="Chang Y."/>
            <person name="Mo W."/>
            <person name="Hu G."/>
            <person name="Li W."/>
            <person name="Zhao G."/>
            <person name="Zhu H."/>
            <person name="Hu X."/>
            <person name="Ji K."/>
            <person name="Xiang X."/>
            <person name="Song Q."/>
            <person name="Yuan D."/>
            <person name="Jin S."/>
            <person name="Zhang L."/>
        </authorList>
    </citation>
    <scope>NUCLEOTIDE SEQUENCE [LARGE SCALE GENOMIC DNA]</scope>
    <source>
        <strain evidence="1">SQ_2022a</strain>
    </source>
</reference>
<organism evidence="1 2">
    <name type="scientific">Camellia lanceoleosa</name>
    <dbReference type="NCBI Taxonomy" id="1840588"/>
    <lineage>
        <taxon>Eukaryota</taxon>
        <taxon>Viridiplantae</taxon>
        <taxon>Streptophyta</taxon>
        <taxon>Embryophyta</taxon>
        <taxon>Tracheophyta</taxon>
        <taxon>Spermatophyta</taxon>
        <taxon>Magnoliopsida</taxon>
        <taxon>eudicotyledons</taxon>
        <taxon>Gunneridae</taxon>
        <taxon>Pentapetalae</taxon>
        <taxon>asterids</taxon>
        <taxon>Ericales</taxon>
        <taxon>Theaceae</taxon>
        <taxon>Camellia</taxon>
    </lineage>
</organism>
<evidence type="ECO:0000313" key="2">
    <source>
        <dbReference type="Proteomes" id="UP001060215"/>
    </source>
</evidence>
<comment type="caution">
    <text evidence="1">The sequence shown here is derived from an EMBL/GenBank/DDBJ whole genome shotgun (WGS) entry which is preliminary data.</text>
</comment>
<dbReference type="Proteomes" id="UP001060215">
    <property type="component" value="Chromosome 5"/>
</dbReference>